<comment type="caution">
    <text evidence="2">The sequence shown here is derived from an EMBL/GenBank/DDBJ whole genome shotgun (WGS) entry which is preliminary data.</text>
</comment>
<keyword evidence="3" id="KW-1185">Reference proteome</keyword>
<accession>A0A9K3L6L3</accession>
<dbReference type="PANTHER" id="PTHR32385:SF15">
    <property type="entry name" value="INOSITOL PHOSPHOCERAMIDE MANNOSYLTRANSFERASE 1"/>
    <property type="match status" value="1"/>
</dbReference>
<evidence type="ECO:0000256" key="1">
    <source>
        <dbReference type="ARBA" id="ARBA00022679"/>
    </source>
</evidence>
<gene>
    <name evidence="2" type="ORF">IV203_001169</name>
</gene>
<dbReference type="GO" id="GO:0016020">
    <property type="term" value="C:membrane"/>
    <property type="evidence" value="ECO:0007669"/>
    <property type="project" value="GOC"/>
</dbReference>
<dbReference type="InterPro" id="IPR007577">
    <property type="entry name" value="GlycoTrfase_DXD_sugar-bd_CS"/>
</dbReference>
<reference evidence="2" key="2">
    <citation type="submission" date="2021-04" db="EMBL/GenBank/DDBJ databases">
        <authorList>
            <person name="Podell S."/>
        </authorList>
    </citation>
    <scope>NUCLEOTIDE SEQUENCE</scope>
    <source>
        <strain evidence="2">Hildebrandi</strain>
    </source>
</reference>
<dbReference type="GO" id="GO:0000030">
    <property type="term" value="F:mannosyltransferase activity"/>
    <property type="evidence" value="ECO:0007669"/>
    <property type="project" value="TreeGrafter"/>
</dbReference>
<keyword evidence="1" id="KW-0808">Transferase</keyword>
<dbReference type="InterPro" id="IPR051706">
    <property type="entry name" value="Glycosyltransferase_domain"/>
</dbReference>
<sequence>MKRHQMQKDSCRIGLWRMIVMVIIFVTSLQLWLLLSQAPSLPPDKIFSSSKESENDVSKIEKKISPTDSQYAIPRTLIFTHHKNLLKYDRQQRNIATDLDEEETALAENVHHSIDVHDASITEILFWTDQECIESLRRVYPSLIPFFQNETEGMYKADICRGTALYENGGFYVDVDVGVRHSLWNDLRPSTEFVTARVHQKSHYPGHFFQAILGAKPKSTVLLRYLRLFEKHYKGVERVEKGPLGVILLKRAWDEISRSDRSLRPKTELYQEVLFDRKLFPNLHPAPTWGTRRACHFVVVAQANNKKNVEVKFQSTRDGEPSMFQVPVLSRIPGSRMCPDEVDGKKQTIKWWNRE</sequence>
<dbReference type="AlphaFoldDB" id="A0A9K3L6L3"/>
<dbReference type="OrthoDB" id="409543at2759"/>
<evidence type="ECO:0000313" key="2">
    <source>
        <dbReference type="EMBL" id="KAG7356483.1"/>
    </source>
</evidence>
<dbReference type="Pfam" id="PF04488">
    <property type="entry name" value="Gly_transf_sug"/>
    <property type="match status" value="1"/>
</dbReference>
<organism evidence="2 3">
    <name type="scientific">Nitzschia inconspicua</name>
    <dbReference type="NCBI Taxonomy" id="303405"/>
    <lineage>
        <taxon>Eukaryota</taxon>
        <taxon>Sar</taxon>
        <taxon>Stramenopiles</taxon>
        <taxon>Ochrophyta</taxon>
        <taxon>Bacillariophyta</taxon>
        <taxon>Bacillariophyceae</taxon>
        <taxon>Bacillariophycidae</taxon>
        <taxon>Bacillariales</taxon>
        <taxon>Bacillariaceae</taxon>
        <taxon>Nitzschia</taxon>
    </lineage>
</organism>
<protein>
    <submittedName>
        <fullName evidence="2">Glycosyltransferase sugar-binding protein containing DXD motif</fullName>
    </submittedName>
</protein>
<proteinExistence type="predicted"/>
<name>A0A9K3L6L3_9STRA</name>
<evidence type="ECO:0000313" key="3">
    <source>
        <dbReference type="Proteomes" id="UP000693970"/>
    </source>
</evidence>
<dbReference type="EMBL" id="JAGRRH010000015">
    <property type="protein sequence ID" value="KAG7356483.1"/>
    <property type="molecule type" value="Genomic_DNA"/>
</dbReference>
<dbReference type="Proteomes" id="UP000693970">
    <property type="component" value="Unassembled WGS sequence"/>
</dbReference>
<reference evidence="2" key="1">
    <citation type="journal article" date="2021" name="Sci. Rep.">
        <title>Diploid genomic architecture of Nitzschia inconspicua, an elite biomass production diatom.</title>
        <authorList>
            <person name="Oliver A."/>
            <person name="Podell S."/>
            <person name="Pinowska A."/>
            <person name="Traller J.C."/>
            <person name="Smith S.R."/>
            <person name="McClure R."/>
            <person name="Beliaev A."/>
            <person name="Bohutskyi P."/>
            <person name="Hill E.A."/>
            <person name="Rabines A."/>
            <person name="Zheng H."/>
            <person name="Allen L.Z."/>
            <person name="Kuo A."/>
            <person name="Grigoriev I.V."/>
            <person name="Allen A.E."/>
            <person name="Hazlebeck D."/>
            <person name="Allen E.E."/>
        </authorList>
    </citation>
    <scope>NUCLEOTIDE SEQUENCE</scope>
    <source>
        <strain evidence="2">Hildebrandi</strain>
    </source>
</reference>
<dbReference type="GO" id="GO:0051999">
    <property type="term" value="P:mannosyl-inositol phosphorylceramide biosynthetic process"/>
    <property type="evidence" value="ECO:0007669"/>
    <property type="project" value="TreeGrafter"/>
</dbReference>
<dbReference type="PANTHER" id="PTHR32385">
    <property type="entry name" value="MANNOSYL PHOSPHORYLINOSITOL CERAMIDE SYNTHASE"/>
    <property type="match status" value="1"/>
</dbReference>